<comment type="similarity">
    <text evidence="1">Belongs to the carnitine/choline acetyltransferase family.</text>
</comment>
<dbReference type="PANTHER" id="PTHR22589:SF107">
    <property type="entry name" value="CHOLINE_CARNITINE ACYLTRANSFERASE DOMAIN-CONTAINING PROTEIN"/>
    <property type="match status" value="1"/>
</dbReference>
<evidence type="ECO:0000313" key="7">
    <source>
        <dbReference type="Proteomes" id="UP000076154"/>
    </source>
</evidence>
<keyword evidence="3" id="KW-0012">Acyltransferase</keyword>
<feature type="domain" description="Choline/carnitine acyltransferase" evidence="5">
    <location>
        <begin position="38"/>
        <end position="661"/>
    </location>
</feature>
<evidence type="ECO:0000256" key="4">
    <source>
        <dbReference type="PIRSR" id="PIRSR600542-1"/>
    </source>
</evidence>
<feature type="active site" description="Proton acceptor" evidence="4">
    <location>
        <position position="390"/>
    </location>
</feature>
<name>A0A369JVR1_HYPMA</name>
<comment type="caution">
    <text evidence="6">The sequence shown here is derived from an EMBL/GenBank/DDBJ whole genome shotgun (WGS) entry which is preliminary data.</text>
</comment>
<keyword evidence="2" id="KW-0808">Transferase</keyword>
<dbReference type="InParanoid" id="A0A369JVR1"/>
<dbReference type="InterPro" id="IPR023213">
    <property type="entry name" value="CAT-like_dom_sf"/>
</dbReference>
<accession>A0A369JVR1</accession>
<evidence type="ECO:0000256" key="1">
    <source>
        <dbReference type="ARBA" id="ARBA00005232"/>
    </source>
</evidence>
<dbReference type="EMBL" id="LUEZ02000040">
    <property type="protein sequence ID" value="RDB26421.1"/>
    <property type="molecule type" value="Genomic_DNA"/>
</dbReference>
<dbReference type="InterPro" id="IPR039551">
    <property type="entry name" value="Cho/carn_acyl_trans"/>
</dbReference>
<keyword evidence="7" id="KW-1185">Reference proteome</keyword>
<dbReference type="InterPro" id="IPR042231">
    <property type="entry name" value="Cho/carn_acyl_trans_2"/>
</dbReference>
<organism evidence="6 7">
    <name type="scientific">Hypsizygus marmoreus</name>
    <name type="common">White beech mushroom</name>
    <name type="synonym">Agaricus marmoreus</name>
    <dbReference type="NCBI Taxonomy" id="39966"/>
    <lineage>
        <taxon>Eukaryota</taxon>
        <taxon>Fungi</taxon>
        <taxon>Dikarya</taxon>
        <taxon>Basidiomycota</taxon>
        <taxon>Agaricomycotina</taxon>
        <taxon>Agaricomycetes</taxon>
        <taxon>Agaricomycetidae</taxon>
        <taxon>Agaricales</taxon>
        <taxon>Tricholomatineae</taxon>
        <taxon>Lyophyllaceae</taxon>
        <taxon>Hypsizygus</taxon>
    </lineage>
</organism>
<dbReference type="AlphaFoldDB" id="A0A369JVR1"/>
<dbReference type="PANTHER" id="PTHR22589">
    <property type="entry name" value="CARNITINE O-ACYLTRANSFERASE"/>
    <property type="match status" value="1"/>
</dbReference>
<dbReference type="InterPro" id="IPR000542">
    <property type="entry name" value="Carn_acyl_trans"/>
</dbReference>
<dbReference type="OrthoDB" id="240216at2759"/>
<protein>
    <submittedName>
        <fullName evidence="6">Carnitine O-acetyltransferase, mitochondrial</fullName>
    </submittedName>
</protein>
<evidence type="ECO:0000259" key="5">
    <source>
        <dbReference type="Pfam" id="PF00755"/>
    </source>
</evidence>
<dbReference type="STRING" id="39966.A0A369JVR1"/>
<dbReference type="Gene3D" id="3.30.559.70">
    <property type="entry name" value="Choline/Carnitine o-acyltransferase, domain 2"/>
    <property type="match status" value="1"/>
</dbReference>
<dbReference type="SUPFAM" id="SSF52777">
    <property type="entry name" value="CoA-dependent acyltransferases"/>
    <property type="match status" value="2"/>
</dbReference>
<dbReference type="Pfam" id="PF00755">
    <property type="entry name" value="Carn_acyltransf"/>
    <property type="match status" value="1"/>
</dbReference>
<gene>
    <name evidence="6" type="primary">CAT2_2</name>
    <name evidence="6" type="ORF">Hypma_006690</name>
</gene>
<dbReference type="GO" id="GO:0016746">
    <property type="term" value="F:acyltransferase activity"/>
    <property type="evidence" value="ECO:0007669"/>
    <property type="project" value="UniProtKB-KW"/>
</dbReference>
<dbReference type="PROSITE" id="PS00439">
    <property type="entry name" value="ACYLTRANSF_C_1"/>
    <property type="match status" value="1"/>
</dbReference>
<evidence type="ECO:0000256" key="2">
    <source>
        <dbReference type="ARBA" id="ARBA00022679"/>
    </source>
</evidence>
<evidence type="ECO:0000313" key="6">
    <source>
        <dbReference type="EMBL" id="RDB26421.1"/>
    </source>
</evidence>
<sequence>MLESTFAGCAMIRGRITHPMRKLSTVPTRTRPISLPRLPVPDLHQTLQRYLASLEPFMLEDEKKGIASFDSSYALRAKRVQAFESGIGQVLQDRLIALDKVSPNNWLDDNFWINKAYLEWRVPLLINSNWWLAFQDDNMIPESALTGESSDSRAGITVWQVRRAAWLVHRMLEFKERLNTQELHPETTRTGIWLRESTSKMFNIGRIPTPFCDILSSPPPPTSPDSRKLLLMLHNWCYTITVYHAPNSSSSISELMKPHEIESQIRAVIVDVEQRLANREIALSIGTLSADDRDHWTANQKHLLSIHPNNQKNYYTMLNSVMALSLEHTTHTIPPSPKTSSCPTGISQHVLDAHLHTIRSHSLNFSNRFFDKPFTLIVDPSTRAGATGEHSPCDALVPSIVAEYGLVEGVDAAAFEPNSDSLDDADAGGWERLDWIADDRIRKECVAAHTRAIKLIEDSDDSVLWFEDYGTDWIKGIAKLAPDAYIQMVLQLAWYRTRGEFTATYETVLTRMFKHGRTETLRTLTRDCRAWVLTMTDPQSSPGTRYAALHRAIKTHSRLTKEAATGKGIDRHLLGLRMMLRPQEGERAFFEDEIYKRSQRWKLSTSGLSAGHLFRGTGFGAGYEDGYGVNYLAAPDMIKFGIESKFSSPLTSTDGFKEAIVQSLHEMRLVCLSPEVIVGHEPAAHL</sequence>
<reference evidence="6" key="1">
    <citation type="submission" date="2018-04" db="EMBL/GenBank/DDBJ databases">
        <title>Whole genome sequencing of Hypsizygus marmoreus.</title>
        <authorList>
            <person name="Choi I.-G."/>
            <person name="Min B."/>
            <person name="Kim J.-G."/>
            <person name="Kim S."/>
            <person name="Oh Y.-L."/>
            <person name="Kong W.-S."/>
            <person name="Park H."/>
            <person name="Jeong J."/>
            <person name="Song E.-S."/>
        </authorList>
    </citation>
    <scope>NUCLEOTIDE SEQUENCE [LARGE SCALE GENOMIC DNA]</scope>
    <source>
        <strain evidence="6">51987-8</strain>
    </source>
</reference>
<evidence type="ECO:0000256" key="3">
    <source>
        <dbReference type="ARBA" id="ARBA00023315"/>
    </source>
</evidence>
<dbReference type="Gene3D" id="3.30.559.10">
    <property type="entry name" value="Chloramphenicol acetyltransferase-like domain"/>
    <property type="match status" value="1"/>
</dbReference>
<proteinExistence type="inferred from homology"/>
<dbReference type="Proteomes" id="UP000076154">
    <property type="component" value="Unassembled WGS sequence"/>
</dbReference>